<evidence type="ECO:0000313" key="2">
    <source>
        <dbReference type="EMBL" id="XBX74051.1"/>
    </source>
</evidence>
<protein>
    <submittedName>
        <fullName evidence="2">ABC transporter permease subunit</fullName>
    </submittedName>
</protein>
<feature type="transmembrane region" description="Helical" evidence="1">
    <location>
        <begin position="18"/>
        <end position="35"/>
    </location>
</feature>
<feature type="transmembrane region" description="Helical" evidence="1">
    <location>
        <begin position="614"/>
        <end position="633"/>
    </location>
</feature>
<keyword evidence="1" id="KW-0812">Transmembrane</keyword>
<dbReference type="GO" id="GO:0005886">
    <property type="term" value="C:plasma membrane"/>
    <property type="evidence" value="ECO:0007669"/>
    <property type="project" value="UniProtKB-SubCell"/>
</dbReference>
<feature type="transmembrane region" description="Helical" evidence="1">
    <location>
        <begin position="357"/>
        <end position="377"/>
    </location>
</feature>
<dbReference type="EMBL" id="CP158367">
    <property type="protein sequence ID" value="XBX74051.1"/>
    <property type="molecule type" value="Genomic_DNA"/>
</dbReference>
<organism evidence="2">
    <name type="scientific">Proteinivorax tanatarense</name>
    <dbReference type="NCBI Taxonomy" id="1260629"/>
    <lineage>
        <taxon>Bacteria</taxon>
        <taxon>Bacillati</taxon>
        <taxon>Bacillota</taxon>
        <taxon>Clostridia</taxon>
        <taxon>Eubacteriales</taxon>
        <taxon>Proteinivoracaceae</taxon>
        <taxon>Proteinivorax</taxon>
    </lineage>
</organism>
<feature type="transmembrane region" description="Helical" evidence="1">
    <location>
        <begin position="654"/>
        <end position="680"/>
    </location>
</feature>
<dbReference type="RefSeq" id="WP_350342809.1">
    <property type="nucleotide sequence ID" value="NZ_CP158367.1"/>
</dbReference>
<keyword evidence="1" id="KW-0472">Membrane</keyword>
<feature type="transmembrane region" description="Helical" evidence="1">
    <location>
        <begin position="760"/>
        <end position="780"/>
    </location>
</feature>
<dbReference type="Pfam" id="PF12679">
    <property type="entry name" value="ABC2_membrane_2"/>
    <property type="match status" value="1"/>
</dbReference>
<dbReference type="AlphaFoldDB" id="A0AAU7VJN9"/>
<keyword evidence="1" id="KW-1133">Transmembrane helix</keyword>
<dbReference type="PANTHER" id="PTHR43471">
    <property type="entry name" value="ABC TRANSPORTER PERMEASE"/>
    <property type="match status" value="1"/>
</dbReference>
<accession>A0AAU7VJN9</accession>
<feature type="transmembrane region" description="Helical" evidence="1">
    <location>
        <begin position="183"/>
        <end position="202"/>
    </location>
</feature>
<dbReference type="GO" id="GO:0140359">
    <property type="term" value="F:ABC-type transporter activity"/>
    <property type="evidence" value="ECO:0007669"/>
    <property type="project" value="InterPro"/>
</dbReference>
<feature type="transmembrane region" description="Helical" evidence="1">
    <location>
        <begin position="223"/>
        <end position="253"/>
    </location>
</feature>
<evidence type="ECO:0000256" key="1">
    <source>
        <dbReference type="SAM" id="Phobius"/>
    </source>
</evidence>
<gene>
    <name evidence="2" type="ORF">PRVXT_002071</name>
</gene>
<feature type="transmembrane region" description="Helical" evidence="1">
    <location>
        <begin position="730"/>
        <end position="753"/>
    </location>
</feature>
<feature type="transmembrane region" description="Helical" evidence="1">
    <location>
        <begin position="313"/>
        <end position="337"/>
    </location>
</feature>
<name>A0AAU7VJN9_9FIRM</name>
<feature type="transmembrane region" description="Helical" evidence="1">
    <location>
        <begin position="811"/>
        <end position="835"/>
    </location>
</feature>
<feature type="transmembrane region" description="Helical" evidence="1">
    <location>
        <begin position="422"/>
        <end position="441"/>
    </location>
</feature>
<dbReference type="Pfam" id="PF12730">
    <property type="entry name" value="ABC2_membrane_4"/>
    <property type="match status" value="1"/>
</dbReference>
<sequence>MVGLLKFEVKKLLKGKKFLWLLVVVVVATAGVYYQNISQYSNVRRDTLDEIGAYRRSIGIHQNEFIHERKKKGSLDDIQQKQYQHTQDMLRSVQRWYNTVANRWSRAFYFGDWEELLIFEKEFYDDLAKYEEELGGEPLLHFQGVEKEIAIAKNNWLMEYNFFHEDETYPDSPHLNLVQSSSFLFGIIGISILIALFGGRISEEKSKHTWLTLRTQPVKISKLVLAKYVSLSVALTLFITMVVIVGLLVPAIFSDYSINLNYPHVLKTGESFTLVSTSVLIARAAFQFLFVAAFAFSISLVFDKTAQNSFTSLIMTIVVMSLCYVLTGWLEIFQTAINPFYHFYYPNLKELPNIMDLIYPMVLVLWSGVFILLAILIPEKQINLLYGQNFKSPFKKGITRDKSSEIITVNIFQWRKIRRKGILLKTFAILFILTLFIYSVLSQRATEAEKEYIGNLEERIEINKQQTIPESKEMMETELENVHEDFYQTTKESWEIQLEYLYKSLEKKEAAVKGYYKGDWTAFYENELFNLQVSNGDIPTGRGGRSLRRTARQFSVDSGLEEVMLKKENDIQPIFIPQYHLPNIFEDDEARSRNIRSRIGQNGVFTFYHYFERYIYLIPLIIFIIIFGGGLTQERGNKPTINFLMTQPIKYSKLFFGKMLNGQIMIIMCCLIFFMTAVLVSTTLNGFGDWDYPILRYDSEPVVDSPDYAGTRTYVRGWNRGFHFISIARFLAECTVLFMLITIFLTTISYILSLYIKNRIGVLTLTAVIGAGGYAFSQFLGKTAHLSPFVYLNIPKTISGEFATLMNNPKIHLLTGSILLITLSTMIMIIGYLFFIKSNKGYKPSEEKTIEG</sequence>
<reference evidence="2" key="2">
    <citation type="submission" date="2024-06" db="EMBL/GenBank/DDBJ databases">
        <authorList>
            <person name="Petrova K.O."/>
            <person name="Toshchakov S.V."/>
            <person name="Boltjanskaja Y.V."/>
            <person name="Kevbrin V."/>
        </authorList>
    </citation>
    <scope>NUCLEOTIDE SEQUENCE</scope>
    <source>
        <strain evidence="2">Z-910T</strain>
    </source>
</reference>
<reference evidence="2" key="1">
    <citation type="journal article" date="2013" name="Extremophiles">
        <title>Proteinivorax tanatarense gen. nov., sp. nov., an anaerobic, haloalkaliphilic, proteolytic bacterium isolated from a decaying algal bloom, and proposal of Proteinivoraceae fam. nov.</title>
        <authorList>
            <person name="Kevbrin V."/>
            <person name="Boltyanskaya Y."/>
            <person name="Zhilina T."/>
            <person name="Kolganova T."/>
            <person name="Lavrentjeva E."/>
            <person name="Kuznetsov B."/>
        </authorList>
    </citation>
    <scope>NUCLEOTIDE SEQUENCE</scope>
    <source>
        <strain evidence="2">Z-910T</strain>
    </source>
</reference>
<feature type="transmembrane region" description="Helical" evidence="1">
    <location>
        <begin position="273"/>
        <end position="301"/>
    </location>
</feature>
<proteinExistence type="predicted"/>